<dbReference type="PANTHER" id="PTHR38978">
    <property type="entry name" value="DUF2787 DOMAIN-CONTAINING PROTEIN"/>
    <property type="match status" value="1"/>
</dbReference>
<organism evidence="1 2">
    <name type="scientific">Pseudoalteromonas gelatinilytica</name>
    <dbReference type="NCBI Taxonomy" id="1703256"/>
    <lineage>
        <taxon>Bacteria</taxon>
        <taxon>Pseudomonadati</taxon>
        <taxon>Pseudomonadota</taxon>
        <taxon>Gammaproteobacteria</taxon>
        <taxon>Alteromonadales</taxon>
        <taxon>Pseudoalteromonadaceae</taxon>
        <taxon>Pseudoalteromonas</taxon>
    </lineage>
</organism>
<dbReference type="PANTHER" id="PTHR38978:SF2">
    <property type="entry name" value="DUF2787 DOMAIN-CONTAINING PROTEIN"/>
    <property type="match status" value="1"/>
</dbReference>
<protein>
    <recommendedName>
        <fullName evidence="3">DUF2787 domain-containing protein</fullName>
    </recommendedName>
</protein>
<evidence type="ECO:0000313" key="2">
    <source>
        <dbReference type="Proteomes" id="UP000638462"/>
    </source>
</evidence>
<dbReference type="Gene3D" id="3.10.450.430">
    <property type="entry name" value="Protein of unknown function DUF2787"/>
    <property type="match status" value="1"/>
</dbReference>
<gene>
    <name evidence="1" type="ORF">GCM10008027_43510</name>
</gene>
<dbReference type="Pfam" id="PF10980">
    <property type="entry name" value="DUF2787"/>
    <property type="match status" value="1"/>
</dbReference>
<comment type="caution">
    <text evidence="1">The sequence shown here is derived from an EMBL/GenBank/DDBJ whole genome shotgun (WGS) entry which is preliminary data.</text>
</comment>
<dbReference type="RefSeq" id="WP_188731684.1">
    <property type="nucleotide sequence ID" value="NZ_BMIT01000033.1"/>
</dbReference>
<name>A0ABQ1UAJ2_9GAMM</name>
<dbReference type="InterPro" id="IPR021248">
    <property type="entry name" value="DUF2787"/>
</dbReference>
<keyword evidence="2" id="KW-1185">Reference proteome</keyword>
<reference evidence="2" key="1">
    <citation type="journal article" date="2019" name="Int. J. Syst. Evol. Microbiol.">
        <title>The Global Catalogue of Microorganisms (GCM) 10K type strain sequencing project: providing services to taxonomists for standard genome sequencing and annotation.</title>
        <authorList>
            <consortium name="The Broad Institute Genomics Platform"/>
            <consortium name="The Broad Institute Genome Sequencing Center for Infectious Disease"/>
            <person name="Wu L."/>
            <person name="Ma J."/>
        </authorList>
    </citation>
    <scope>NUCLEOTIDE SEQUENCE [LARGE SCALE GENOMIC DNA]</scope>
    <source>
        <strain evidence="2">CGMCC 1.15394</strain>
    </source>
</reference>
<evidence type="ECO:0008006" key="3">
    <source>
        <dbReference type="Google" id="ProtNLM"/>
    </source>
</evidence>
<dbReference type="Proteomes" id="UP000638462">
    <property type="component" value="Unassembled WGS sequence"/>
</dbReference>
<evidence type="ECO:0000313" key="1">
    <source>
        <dbReference type="EMBL" id="GGF13996.1"/>
    </source>
</evidence>
<dbReference type="EMBL" id="BMIT01000033">
    <property type="protein sequence ID" value="GGF13996.1"/>
    <property type="molecule type" value="Genomic_DNA"/>
</dbReference>
<sequence>MALKIEQVAGLKVPNSFIGVIVSAVANGGDSVGTTKAVTLNFRDPDYSPEAGGFHPVEVRLEKKATSWQLIYITDFSYQGRHTPELIKEIDVCFSIKQVYHFLAGWLNAKEGKELLDLFISNFVEYYNTGCYQVTVTTE</sequence>
<accession>A0ABQ1UAJ2</accession>
<proteinExistence type="predicted"/>